<dbReference type="RefSeq" id="WP_248904765.1">
    <property type="nucleotide sequence ID" value="NZ_CP109979.1"/>
</dbReference>
<comment type="caution">
    <text evidence="4">The sequence shown here is derived from an EMBL/GenBank/DDBJ whole genome shotgun (WGS) entry which is preliminary data.</text>
</comment>
<reference evidence="4 5" key="1">
    <citation type="journal article" date="2019" name="Int. J. Syst. Evol. Microbiol.">
        <title>The Global Catalogue of Microorganisms (GCM) 10K type strain sequencing project: providing services to taxonomists for standard genome sequencing and annotation.</title>
        <authorList>
            <consortium name="The Broad Institute Genomics Platform"/>
            <consortium name="The Broad Institute Genome Sequencing Center for Infectious Disease"/>
            <person name="Wu L."/>
            <person name="Ma J."/>
        </authorList>
    </citation>
    <scope>NUCLEOTIDE SEQUENCE [LARGE SCALE GENOMIC DNA]</scope>
    <source>
        <strain evidence="4 5">RDMS1</strain>
    </source>
</reference>
<dbReference type="Gene3D" id="3.40.50.720">
    <property type="entry name" value="NAD(P)-binding Rossmann-like Domain"/>
    <property type="match status" value="1"/>
</dbReference>
<dbReference type="Proteomes" id="UP001596417">
    <property type="component" value="Unassembled WGS sequence"/>
</dbReference>
<dbReference type="InterPro" id="IPR050463">
    <property type="entry name" value="Gfo/Idh/MocA_oxidrdct_glycsds"/>
</dbReference>
<dbReference type="Pfam" id="PF01408">
    <property type="entry name" value="GFO_IDH_MocA"/>
    <property type="match status" value="1"/>
</dbReference>
<evidence type="ECO:0000259" key="3">
    <source>
        <dbReference type="Pfam" id="PF22725"/>
    </source>
</evidence>
<dbReference type="InterPro" id="IPR000683">
    <property type="entry name" value="Gfo/Idh/MocA-like_OxRdtase_N"/>
</dbReference>
<evidence type="ECO:0000256" key="1">
    <source>
        <dbReference type="ARBA" id="ARBA00023002"/>
    </source>
</evidence>
<dbReference type="Pfam" id="PF22725">
    <property type="entry name" value="GFO_IDH_MocA_C3"/>
    <property type="match status" value="1"/>
</dbReference>
<evidence type="ECO:0000313" key="4">
    <source>
        <dbReference type="EMBL" id="MFC7189007.1"/>
    </source>
</evidence>
<dbReference type="AlphaFoldDB" id="A0ABD5YJE2"/>
<proteinExistence type="predicted"/>
<keyword evidence="1" id="KW-0560">Oxidoreductase</keyword>
<keyword evidence="5" id="KW-1185">Reference proteome</keyword>
<accession>A0ABD5YJE2</accession>
<feature type="domain" description="Gfo/Idh/MocA-like oxidoreductase N-terminal" evidence="2">
    <location>
        <begin position="6"/>
        <end position="120"/>
    </location>
</feature>
<dbReference type="SUPFAM" id="SSF51735">
    <property type="entry name" value="NAD(P)-binding Rossmann-fold domains"/>
    <property type="match status" value="1"/>
</dbReference>
<sequence>MQQVSLGIVGCGTISDVYFEAEDRFDILQVGACADIVPEKAREKAEEYGVSTYGEITDVLDDPEIDIVVNLTPPSVHSEVLLQSIEAGKHVYTEKPLAVSAEQGTEILSRATENGVAVGVAPDTFLGGGIQTCRNVIDSGQIGKPVGATAVWASSGHEHWHPSPELYYKDGGGPLFDMGPYYLTALVFLMGSVESVSGTTRQTFSQRTITSQPKSGTTIDVEVPTHESATLEFESGAIGTLLMSFDVSETDLSGTFEVYGTKGTLRVPDPNQFSGPVTVHRDDMADGEWETVPITHGHTDENRGIGVADMAYSIRTDWKQRANGELGYHVLEIMDGIREASASHAYVDLSQSCEQPNPLPADFPTKLSN</sequence>
<dbReference type="GeneID" id="76198566"/>
<evidence type="ECO:0000313" key="5">
    <source>
        <dbReference type="Proteomes" id="UP001596417"/>
    </source>
</evidence>
<dbReference type="InterPro" id="IPR055170">
    <property type="entry name" value="GFO_IDH_MocA-like_dom"/>
</dbReference>
<dbReference type="Gene3D" id="3.30.360.10">
    <property type="entry name" value="Dihydrodipicolinate Reductase, domain 2"/>
    <property type="match status" value="1"/>
</dbReference>
<gene>
    <name evidence="4" type="ORF">ACFQL7_03515</name>
</gene>
<dbReference type="PANTHER" id="PTHR43818">
    <property type="entry name" value="BCDNA.GH03377"/>
    <property type="match status" value="1"/>
</dbReference>
<dbReference type="EMBL" id="JBHTAX010000001">
    <property type="protein sequence ID" value="MFC7189007.1"/>
    <property type="molecule type" value="Genomic_DNA"/>
</dbReference>
<dbReference type="GO" id="GO:0016491">
    <property type="term" value="F:oxidoreductase activity"/>
    <property type="evidence" value="ECO:0007669"/>
    <property type="project" value="UniProtKB-KW"/>
</dbReference>
<name>A0ABD5YJE2_9EURY</name>
<feature type="domain" description="GFO/IDH/MocA-like oxidoreductase" evidence="3">
    <location>
        <begin position="130"/>
        <end position="266"/>
    </location>
</feature>
<dbReference type="InterPro" id="IPR036291">
    <property type="entry name" value="NAD(P)-bd_dom_sf"/>
</dbReference>
<dbReference type="SUPFAM" id="SSF55347">
    <property type="entry name" value="Glyceraldehyde-3-phosphate dehydrogenase-like, C-terminal domain"/>
    <property type="match status" value="1"/>
</dbReference>
<organism evidence="4 5">
    <name type="scientific">Halocatena marina</name>
    <dbReference type="NCBI Taxonomy" id="2934937"/>
    <lineage>
        <taxon>Archaea</taxon>
        <taxon>Methanobacteriati</taxon>
        <taxon>Methanobacteriota</taxon>
        <taxon>Stenosarchaea group</taxon>
        <taxon>Halobacteria</taxon>
        <taxon>Halobacteriales</taxon>
        <taxon>Natronomonadaceae</taxon>
        <taxon>Halocatena</taxon>
    </lineage>
</organism>
<protein>
    <submittedName>
        <fullName evidence="4">Gfo/Idh/MocA family protein</fullName>
    </submittedName>
</protein>
<dbReference type="PANTHER" id="PTHR43818:SF11">
    <property type="entry name" value="BCDNA.GH03377"/>
    <property type="match status" value="1"/>
</dbReference>
<evidence type="ECO:0000259" key="2">
    <source>
        <dbReference type="Pfam" id="PF01408"/>
    </source>
</evidence>